<dbReference type="OrthoDB" id="400200at2"/>
<evidence type="ECO:0000313" key="4">
    <source>
        <dbReference type="EMBL" id="AYN65129.1"/>
    </source>
</evidence>
<name>A0A454C9G4_METHO</name>
<sequence length="1861" mass="216785">MKKIKKTLLIAGGIFSIASASLFSLSFSRNEHYSSYKYEEIDKDQYSFLNNKNLLKSFFTNLTYRKDSRQDSFIFDPKDYSSNPLYCDQRFIANTNDRLEFLKELSINDINKINNQPFGDYKITLENNANEPSNVGNTDPEEYNKLPSQIPSWLQGYEKYVSSLTEGWISEGDIIPGELEERYPNAWNPGQIIQTIKKSNYSINWVNAQSFKKLTKDYDIKIKTFNNRLSDPKINSSDIAHSDEAYIAYDKFKLSYNDHLEVNYDFTKWHGIDLEDAYSLICFLANYNNFKHFQKFMLAFHLQNSSQEIVIDSDTMGKLTTGIDLNIFKGGKSNLEKLQEIAKQMDNETSVGNFIIKYGYEVKPISDGNHFNLIFKIKQLKYKGKDITNSFASKIFNEADTYNFANNFAKNQQSKIQIKNLYNMFYSLFKGKTIMANVPVRFTPSQIYQTYADKTGFVSRLWFKYGVVLNQNNLSNIQENHSFNFKDNLQEDKPIQLEPANGNYGGKWLVHTPLQVNFDTTLEENEVLFINGQKVDVLNRHFVYHLKDLRRSASDEEKIALEKNDSNKPQEELNDHNSRKKNEYIVEIKKFKPGTNNSGEPIATYKIKFVIVEQPINQSFKWFAWDPENNPKQKELITKEITKDGRILVDKEGNPLPNPKYDPTIDPKTGTKNQLIWIKNGTLAKEITKNLKFWYPDIKMLNDFGIFAEGAVLGKGALRNLILDKNIAKKSNVTYYKCKLYDKGSNKWLSPSEIKPEPLSSSNGNSENAYMSEEGIWIVYAATSTSISNIKLVLIDESNSPKNLFWQELENKKDNYGIDLMKKFEPFWQSTLGIYFKKWLIESKHYDKEQLDKLTYDELLPLYNECVNSSWKFADNDNSSIENAINIFNDFKWSKLQNFNGLTDKQAIKDKVLEYIRTNMSSNALTKNLIENKDWFISEFSNITEENKFLEELANVSIYGTEQNQNYEGVKLTLIGKGLYANSRKEIYFRNEAWHVYNPPIDLSTLDIQNEFILNVSKKSFEEKNIPEDVIDERYRKAIEKEVINFITNQLLQYQLKTKSSGKEIEMLLNKDVEIANLNEVIAHLMRGKALSSFVGLKLVSKNANLHNYKIINFKNLGEGGKFNLRNLSYILMDNKNVIQETKPSQIRKKVIEIVVNAASKLGLEINNDYQIFAINNDAYWLELVSKYDDPKLKQNKEFYEKLQQALKALQLRKTFKYEGKDKEIEFEPKDLDLKNQLEQYKNSIIEELEREIYNNSLNLEVLYKKILLLPTNKTTGFGYGYIINKANKEYNPAIDPEWKPNPNPDDEDKAVNIFNDFKWSKLQNFNGLTDKQAIKDKVLEYIRTNMSSNTLTKNLIENKDWFISEFSNITEENKFLEELANVSIYGTEQNQNYEGVKLTLIGKGLYANSRKEIYFRNEAWHVYNPPIDLSTLDIQNEFILNVSKKSFEEKNIPEDVIDERYRKAIEKEVINFITNQLLQYQLKTKSSGKEIEMLLNKDVEIANLNEVIAHLMRGKALSSFVGLKLVSKNANLHNYKIINFKNLGEGGKFNLRNLSYILMDNKNVIQETKPSQIRKKVIEIVVNAASKLGLEINNDYQIFAINNDAYWLELVSKYDDPKLKQNKEFYEKLQQALKALQLRKTFKYEGKDKEIEFEPKDLDLKNQLEQYKNSIIEELEREIYNNSLNLEVLYKKILLLPTNKTTGFGYGYIINKANKEYNPAIDPEWKPNPNPDDEDIVSPEDIPKDPNRIKKVVKTWWFPLVVIIGILTFLVASIFIIKSLLRKYGWSFGKRAKRIRRQNPNKQSYQEKHSNKRQEKLAKKEAKNLKRQTRKQEKASLKKAKKDKKTKNNPKINNEQNSIN</sequence>
<keyword evidence="2" id="KW-0812">Transmembrane</keyword>
<dbReference type="NCBIfam" id="NF045892">
    <property type="entry name" value="ICE_Mbov_0399"/>
    <property type="match status" value="1"/>
</dbReference>
<feature type="compositionally biased region" description="Basic residues" evidence="1">
    <location>
        <begin position="1838"/>
        <end position="1849"/>
    </location>
</feature>
<keyword evidence="2" id="KW-1133">Transmembrane helix</keyword>
<accession>A0A454C9G4</accession>
<evidence type="ECO:0000313" key="5">
    <source>
        <dbReference type="EMBL" id="AYN65338.1"/>
    </source>
</evidence>
<feature type="region of interest" description="Disordered" evidence="1">
    <location>
        <begin position="1722"/>
        <end position="1743"/>
    </location>
</feature>
<evidence type="ECO:0000256" key="3">
    <source>
        <dbReference type="SAM" id="SignalP"/>
    </source>
</evidence>
<protein>
    <submittedName>
        <fullName evidence="4">Uncharacterized protein</fullName>
    </submittedName>
</protein>
<feature type="chain" id="PRO_5035063677" evidence="3">
    <location>
        <begin position="21"/>
        <end position="1861"/>
    </location>
</feature>
<dbReference type="Proteomes" id="UP000029712">
    <property type="component" value="Chromosome"/>
</dbReference>
<reference evidence="4 6" key="2">
    <citation type="submission" date="2018-10" db="EMBL/GenBank/DDBJ databases">
        <title>Detection and isolation of Mycoplasma hominis as a predominant microorganism from pelvic cavity of patient with salpingitis and tubo-ovarian abscess.</title>
        <authorList>
            <person name="Guschin A.E."/>
            <person name="Khayrullina G.A."/>
            <person name="Rakovskaya I.V."/>
            <person name="Shelenkov A.A."/>
            <person name="Shagin D.A."/>
        </authorList>
    </citation>
    <scope>NUCLEOTIDE SEQUENCE [LARGE SCALE GENOMIC DNA]</scope>
    <source>
        <strain evidence="4">TO0613</strain>
        <strain evidence="6">TOA</strain>
    </source>
</reference>
<feature type="transmembrane region" description="Helical" evidence="2">
    <location>
        <begin position="1757"/>
        <end position="1782"/>
    </location>
</feature>
<dbReference type="EMBL" id="CP033021">
    <property type="protein sequence ID" value="AYN65129.1"/>
    <property type="molecule type" value="Genomic_DNA"/>
</dbReference>
<evidence type="ECO:0000256" key="1">
    <source>
        <dbReference type="SAM" id="MobiDB-lite"/>
    </source>
</evidence>
<keyword evidence="2" id="KW-0472">Membrane</keyword>
<feature type="compositionally biased region" description="Basic and acidic residues" evidence="1">
    <location>
        <begin position="1806"/>
        <end position="1837"/>
    </location>
</feature>
<evidence type="ECO:0000313" key="6">
    <source>
        <dbReference type="Proteomes" id="UP000029712"/>
    </source>
</evidence>
<proteinExistence type="predicted"/>
<reference evidence="4 6" key="1">
    <citation type="submission" date="2014-08" db="EMBL/GenBank/DDBJ databases">
        <authorList>
            <person name="Kuleshov K."/>
            <person name="Dedkov V."/>
            <person name="Markelov M."/>
            <person name="Pimkina E."/>
        </authorList>
    </citation>
    <scope>NUCLEOTIDE SEQUENCE [LARGE SCALE GENOMIC DNA]</scope>
    <source>
        <strain evidence="4">TO0613</strain>
        <strain evidence="6">TOA</strain>
    </source>
</reference>
<organism evidence="4 6">
    <name type="scientific">Metamycoplasma hominis</name>
    <name type="common">Mycoplasma hominis</name>
    <dbReference type="NCBI Taxonomy" id="2098"/>
    <lineage>
        <taxon>Bacteria</taxon>
        <taxon>Bacillati</taxon>
        <taxon>Mycoplasmatota</taxon>
        <taxon>Mycoplasmoidales</taxon>
        <taxon>Metamycoplasmataceae</taxon>
        <taxon>Metamycoplasma</taxon>
    </lineage>
</organism>
<gene>
    <name evidence="4" type="ORF">KN71_000120</name>
    <name evidence="5" type="ORF">KN71_001300</name>
</gene>
<feature type="signal peptide" evidence="3">
    <location>
        <begin position="1"/>
        <end position="20"/>
    </location>
</feature>
<evidence type="ECO:0000256" key="2">
    <source>
        <dbReference type="SAM" id="Phobius"/>
    </source>
</evidence>
<dbReference type="RefSeq" id="WP_036439029.1">
    <property type="nucleotide sequence ID" value="NZ_CP033021.1"/>
</dbReference>
<feature type="region of interest" description="Disordered" evidence="1">
    <location>
        <begin position="1796"/>
        <end position="1861"/>
    </location>
</feature>
<keyword evidence="3" id="KW-0732">Signal</keyword>
<dbReference type="EMBL" id="CP033021">
    <property type="protein sequence ID" value="AYN65338.1"/>
    <property type="molecule type" value="Genomic_DNA"/>
</dbReference>